<organism evidence="13 14">
    <name type="scientific">Paenibacillus allorhizoplanae</name>
    <dbReference type="NCBI Taxonomy" id="2905648"/>
    <lineage>
        <taxon>Bacteria</taxon>
        <taxon>Bacillati</taxon>
        <taxon>Bacillota</taxon>
        <taxon>Bacilli</taxon>
        <taxon>Bacillales</taxon>
        <taxon>Paenibacillaceae</taxon>
        <taxon>Paenibacillus</taxon>
    </lineage>
</organism>
<dbReference type="CDD" id="cd16833">
    <property type="entry name" value="YfiH"/>
    <property type="match status" value="1"/>
</dbReference>
<dbReference type="SUPFAM" id="SSF64438">
    <property type="entry name" value="CNF1/YfiH-like putative cysteine hydrolases"/>
    <property type="match status" value="1"/>
</dbReference>
<accession>A0ABN8GAX2</accession>
<evidence type="ECO:0000256" key="3">
    <source>
        <dbReference type="ARBA" id="ARBA00003215"/>
    </source>
</evidence>
<evidence type="ECO:0000256" key="10">
    <source>
        <dbReference type="ARBA" id="ARBA00048968"/>
    </source>
</evidence>
<evidence type="ECO:0000256" key="2">
    <source>
        <dbReference type="ARBA" id="ARBA00001947"/>
    </source>
</evidence>
<dbReference type="Gene3D" id="3.60.140.10">
    <property type="entry name" value="CNF1/YfiH-like putative cysteine hydrolases"/>
    <property type="match status" value="1"/>
</dbReference>
<dbReference type="Proteomes" id="UP000838821">
    <property type="component" value="Unassembled WGS sequence"/>
</dbReference>
<keyword evidence="6" id="KW-0479">Metal-binding</keyword>
<comment type="cofactor">
    <cofactor evidence="2">
        <name>Zn(2+)</name>
        <dbReference type="ChEBI" id="CHEBI:29105"/>
    </cofactor>
</comment>
<comment type="caution">
    <text evidence="13">The sequence shown here is derived from an EMBL/GenBank/DDBJ whole genome shotgun (WGS) entry which is preliminary data.</text>
</comment>
<dbReference type="PANTHER" id="PTHR30616">
    <property type="entry name" value="UNCHARACTERIZED PROTEIN YFIH"/>
    <property type="match status" value="1"/>
</dbReference>
<comment type="catalytic activity">
    <reaction evidence="10">
        <text>adenosine + phosphate = alpha-D-ribose 1-phosphate + adenine</text>
        <dbReference type="Rhea" id="RHEA:27642"/>
        <dbReference type="ChEBI" id="CHEBI:16335"/>
        <dbReference type="ChEBI" id="CHEBI:16708"/>
        <dbReference type="ChEBI" id="CHEBI:43474"/>
        <dbReference type="ChEBI" id="CHEBI:57720"/>
        <dbReference type="EC" id="2.4.2.1"/>
    </reaction>
    <physiologicalReaction direction="left-to-right" evidence="10">
        <dbReference type="Rhea" id="RHEA:27643"/>
    </physiologicalReaction>
</comment>
<comment type="catalytic activity">
    <reaction evidence="11">
        <text>S-methyl-5'-thioadenosine + phosphate = 5-(methylsulfanyl)-alpha-D-ribose 1-phosphate + adenine</text>
        <dbReference type="Rhea" id="RHEA:11852"/>
        <dbReference type="ChEBI" id="CHEBI:16708"/>
        <dbReference type="ChEBI" id="CHEBI:17509"/>
        <dbReference type="ChEBI" id="CHEBI:43474"/>
        <dbReference type="ChEBI" id="CHEBI:58533"/>
        <dbReference type="EC" id="2.4.2.28"/>
    </reaction>
    <physiologicalReaction direction="left-to-right" evidence="11">
        <dbReference type="Rhea" id="RHEA:11853"/>
    </physiologicalReaction>
</comment>
<evidence type="ECO:0000256" key="1">
    <source>
        <dbReference type="ARBA" id="ARBA00000553"/>
    </source>
</evidence>
<keyword evidence="13" id="KW-0560">Oxidoreductase</keyword>
<reference evidence="13" key="1">
    <citation type="submission" date="2022-01" db="EMBL/GenBank/DDBJ databases">
        <authorList>
            <person name="Criscuolo A."/>
        </authorList>
    </citation>
    <scope>NUCLEOTIDE SEQUENCE</scope>
    <source>
        <strain evidence="13">CIP111891</strain>
    </source>
</reference>
<dbReference type="InterPro" id="IPR038371">
    <property type="entry name" value="Cu_polyphenol_OxRdtase_sf"/>
</dbReference>
<comment type="function">
    <text evidence="3">Purine nucleoside enzyme that catalyzes the phosphorolysis of adenosine and inosine nucleosides, yielding D-ribose 1-phosphate and the respective free bases, adenine and hypoxanthine. Also catalyzes the phosphorolysis of S-methyl-5'-thioadenosine into adenine and S-methyl-5-thio-alpha-D-ribose 1-phosphate. Also has adenosine deaminase activity.</text>
</comment>
<name>A0ABN8GAX2_9BACL</name>
<evidence type="ECO:0000256" key="7">
    <source>
        <dbReference type="ARBA" id="ARBA00022801"/>
    </source>
</evidence>
<dbReference type="EMBL" id="CAKMMW010000006">
    <property type="protein sequence ID" value="CAH1204621.1"/>
    <property type="molecule type" value="Genomic_DNA"/>
</dbReference>
<evidence type="ECO:0000256" key="4">
    <source>
        <dbReference type="ARBA" id="ARBA00007353"/>
    </source>
</evidence>
<dbReference type="PANTHER" id="PTHR30616:SF2">
    <property type="entry name" value="PURINE NUCLEOSIDE PHOSPHORYLASE LACC1"/>
    <property type="match status" value="1"/>
</dbReference>
<comment type="catalytic activity">
    <reaction evidence="1">
        <text>inosine + phosphate = alpha-D-ribose 1-phosphate + hypoxanthine</text>
        <dbReference type="Rhea" id="RHEA:27646"/>
        <dbReference type="ChEBI" id="CHEBI:17368"/>
        <dbReference type="ChEBI" id="CHEBI:17596"/>
        <dbReference type="ChEBI" id="CHEBI:43474"/>
        <dbReference type="ChEBI" id="CHEBI:57720"/>
        <dbReference type="EC" id="2.4.2.1"/>
    </reaction>
    <physiologicalReaction direction="left-to-right" evidence="1">
        <dbReference type="Rhea" id="RHEA:27647"/>
    </physiologicalReaction>
</comment>
<evidence type="ECO:0000256" key="5">
    <source>
        <dbReference type="ARBA" id="ARBA00022679"/>
    </source>
</evidence>
<dbReference type="InterPro" id="IPR011324">
    <property type="entry name" value="Cytotoxic_necrot_fac-like_cat"/>
</dbReference>
<evidence type="ECO:0000256" key="6">
    <source>
        <dbReference type="ARBA" id="ARBA00022723"/>
    </source>
</evidence>
<comment type="similarity">
    <text evidence="4 12">Belongs to the purine nucleoside phosphorylase YfiH/LACC1 family.</text>
</comment>
<dbReference type="InterPro" id="IPR003730">
    <property type="entry name" value="Cu_polyphenol_OxRdtase"/>
</dbReference>
<proteinExistence type="inferred from homology"/>
<dbReference type="GO" id="GO:0016491">
    <property type="term" value="F:oxidoreductase activity"/>
    <property type="evidence" value="ECO:0007669"/>
    <property type="project" value="UniProtKB-KW"/>
</dbReference>
<evidence type="ECO:0000256" key="11">
    <source>
        <dbReference type="ARBA" id="ARBA00049893"/>
    </source>
</evidence>
<keyword evidence="7" id="KW-0378">Hydrolase</keyword>
<protein>
    <recommendedName>
        <fullName evidence="12">Purine nucleoside phosphorylase</fullName>
    </recommendedName>
</protein>
<gene>
    <name evidence="13" type="ORF">PAECIP111891_02556</name>
</gene>
<evidence type="ECO:0000256" key="8">
    <source>
        <dbReference type="ARBA" id="ARBA00022833"/>
    </source>
</evidence>
<evidence type="ECO:0000313" key="13">
    <source>
        <dbReference type="EMBL" id="CAH1204621.1"/>
    </source>
</evidence>
<evidence type="ECO:0000256" key="9">
    <source>
        <dbReference type="ARBA" id="ARBA00047989"/>
    </source>
</evidence>
<comment type="catalytic activity">
    <reaction evidence="9">
        <text>adenosine + H2O + H(+) = inosine + NH4(+)</text>
        <dbReference type="Rhea" id="RHEA:24408"/>
        <dbReference type="ChEBI" id="CHEBI:15377"/>
        <dbReference type="ChEBI" id="CHEBI:15378"/>
        <dbReference type="ChEBI" id="CHEBI:16335"/>
        <dbReference type="ChEBI" id="CHEBI:17596"/>
        <dbReference type="ChEBI" id="CHEBI:28938"/>
        <dbReference type="EC" id="3.5.4.4"/>
    </reaction>
    <physiologicalReaction direction="left-to-right" evidence="9">
        <dbReference type="Rhea" id="RHEA:24409"/>
    </physiologicalReaction>
</comment>
<dbReference type="Pfam" id="PF02578">
    <property type="entry name" value="Cu-oxidase_4"/>
    <property type="match status" value="1"/>
</dbReference>
<keyword evidence="5" id="KW-0808">Transferase</keyword>
<evidence type="ECO:0000313" key="14">
    <source>
        <dbReference type="Proteomes" id="UP000838821"/>
    </source>
</evidence>
<keyword evidence="8" id="KW-0862">Zinc</keyword>
<dbReference type="NCBIfam" id="TIGR00726">
    <property type="entry name" value="peptidoglycan editing factor PgeF"/>
    <property type="match status" value="1"/>
</dbReference>
<evidence type="ECO:0000256" key="12">
    <source>
        <dbReference type="RuleBase" id="RU361274"/>
    </source>
</evidence>
<keyword evidence="14" id="KW-1185">Reference proteome</keyword>
<sequence length="286" mass="31412">MEPFVILPSLHSKEDHPVLLPIAPWMSLFPEITAGFSSRLGGVSQAPFSTLNLGLHVNDNQHDVVRNRERVADAIGQPFTSYTYAEQVHGKDIAIVSLNEQGMGRDSRETALQAKDGFISKDKGIVLCAQFADCVPLFFYDPVQRVVGLAHAGWKGTVLNISMATISLMTHTFGSQPSDIRAAIGPSIGACCYEVDQTVASRVRLVFEETQILPEEQEAIITDKGNGKYMLNLQLLNQKLIEQAGILSSHIEVTQLCTSCRTDLFFSHRKEGGSTGRMIAWIGLRP</sequence>